<evidence type="ECO:0000256" key="2">
    <source>
        <dbReference type="ARBA" id="ARBA00023043"/>
    </source>
</evidence>
<proteinExistence type="predicted"/>
<keyword evidence="5" id="KW-1185">Reference proteome</keyword>
<dbReference type="Pfam" id="PF12796">
    <property type="entry name" value="Ank_2"/>
    <property type="match status" value="1"/>
</dbReference>
<feature type="repeat" description="ANK" evidence="3">
    <location>
        <begin position="124"/>
        <end position="156"/>
    </location>
</feature>
<evidence type="ECO:0000256" key="1">
    <source>
        <dbReference type="ARBA" id="ARBA00022737"/>
    </source>
</evidence>
<dbReference type="Gene3D" id="1.25.40.20">
    <property type="entry name" value="Ankyrin repeat-containing domain"/>
    <property type="match status" value="2"/>
</dbReference>
<evidence type="ECO:0000313" key="5">
    <source>
        <dbReference type="Proteomes" id="UP000246077"/>
    </source>
</evidence>
<sequence>MADVLLYLDLAARQRDLARARREAVEAARPGTTEALLAAAFHGRTGEVRDLLQAGLAPASEIDHVVAAAARGNRATLLRDLIAHQAPAPALLAEAWGQAAAAGALACLRVFETLKCDPEVADAFGWTPLFHAAAAGQAEAADGLIEAGAAIGRRDRQGRTPADWAAARGHHDMVERLIPADLPADLDALSTSDLNGLFVDGAQEGRPGRFRPLVAAGLDLAALGPVALRLAALHGRAEAVRQLLLLEVPPDAGNAMAVAAGRGRAEVVELLGAWGGRAEGMDPDQPGWPLVERARAGQDLIKACFWGRRDGVDAVLARGAPVNAREARAGQGGARGQRVYEDSVSVLMKAVFFGHAEAVARLLEEPALEIEAQFRYRTALGEAVWWGKDEIAMMLVRAGADANRPCRVSGETPLDMAGARDNPALSGRLRRLLRDGA</sequence>
<dbReference type="PROSITE" id="PS50088">
    <property type="entry name" value="ANK_REPEAT"/>
    <property type="match status" value="1"/>
</dbReference>
<accession>A0A317E4S2</accession>
<dbReference type="SUPFAM" id="SSF48403">
    <property type="entry name" value="Ankyrin repeat"/>
    <property type="match status" value="2"/>
</dbReference>
<dbReference type="InterPro" id="IPR002110">
    <property type="entry name" value="Ankyrin_rpt"/>
</dbReference>
<dbReference type="RefSeq" id="WP_109920773.1">
    <property type="nucleotide sequence ID" value="NZ_QGLF01000002.1"/>
</dbReference>
<dbReference type="SMART" id="SM00248">
    <property type="entry name" value="ANK"/>
    <property type="match status" value="5"/>
</dbReference>
<dbReference type="PANTHER" id="PTHR24173">
    <property type="entry name" value="ANKYRIN REPEAT CONTAINING"/>
    <property type="match status" value="1"/>
</dbReference>
<dbReference type="PANTHER" id="PTHR24173:SF74">
    <property type="entry name" value="ANKYRIN REPEAT DOMAIN-CONTAINING PROTEIN 16"/>
    <property type="match status" value="1"/>
</dbReference>
<comment type="caution">
    <text evidence="4">The sequence shown here is derived from an EMBL/GenBank/DDBJ whole genome shotgun (WGS) entry which is preliminary data.</text>
</comment>
<keyword evidence="2 3" id="KW-0040">ANK repeat</keyword>
<organism evidence="4 5">
    <name type="scientific">Zavarzinia compransoris</name>
    <dbReference type="NCBI Taxonomy" id="1264899"/>
    <lineage>
        <taxon>Bacteria</taxon>
        <taxon>Pseudomonadati</taxon>
        <taxon>Pseudomonadota</taxon>
        <taxon>Alphaproteobacteria</taxon>
        <taxon>Rhodospirillales</taxon>
        <taxon>Zavarziniaceae</taxon>
        <taxon>Zavarzinia</taxon>
    </lineage>
</organism>
<name>A0A317E4S2_9PROT</name>
<gene>
    <name evidence="4" type="ORF">DKG75_09150</name>
</gene>
<dbReference type="EMBL" id="QGLF01000002">
    <property type="protein sequence ID" value="PWR22128.1"/>
    <property type="molecule type" value="Genomic_DNA"/>
</dbReference>
<dbReference type="InterPro" id="IPR036770">
    <property type="entry name" value="Ankyrin_rpt-contain_sf"/>
</dbReference>
<dbReference type="Proteomes" id="UP000246077">
    <property type="component" value="Unassembled WGS sequence"/>
</dbReference>
<keyword evidence="1" id="KW-0677">Repeat</keyword>
<evidence type="ECO:0000256" key="3">
    <source>
        <dbReference type="PROSITE-ProRule" id="PRU00023"/>
    </source>
</evidence>
<protein>
    <submittedName>
        <fullName evidence="4">Uncharacterized protein</fullName>
    </submittedName>
</protein>
<dbReference type="PROSITE" id="PS50297">
    <property type="entry name" value="ANK_REP_REGION"/>
    <property type="match status" value="1"/>
</dbReference>
<evidence type="ECO:0000313" key="4">
    <source>
        <dbReference type="EMBL" id="PWR22128.1"/>
    </source>
</evidence>
<dbReference type="AlphaFoldDB" id="A0A317E4S2"/>
<reference evidence="5" key="1">
    <citation type="submission" date="2018-05" db="EMBL/GenBank/DDBJ databases">
        <title>Zavarzinia sp. HR-AS.</title>
        <authorList>
            <person name="Lee Y."/>
            <person name="Jeon C.O."/>
        </authorList>
    </citation>
    <scope>NUCLEOTIDE SEQUENCE [LARGE SCALE GENOMIC DNA]</scope>
    <source>
        <strain evidence="5">DSM 1231</strain>
    </source>
</reference>
<dbReference type="OrthoDB" id="671583at2"/>